<accession>A0A9W6J221</accession>
<organism evidence="7 8">
    <name type="scientific">Hansschlegelia plantiphila</name>
    <dbReference type="NCBI Taxonomy" id="374655"/>
    <lineage>
        <taxon>Bacteria</taxon>
        <taxon>Pseudomonadati</taxon>
        <taxon>Pseudomonadota</taxon>
        <taxon>Alphaproteobacteria</taxon>
        <taxon>Hyphomicrobiales</taxon>
        <taxon>Methylopilaceae</taxon>
        <taxon>Hansschlegelia</taxon>
    </lineage>
</organism>
<dbReference type="CDD" id="cd01184">
    <property type="entry name" value="INT_C_like_1"/>
    <property type="match status" value="1"/>
</dbReference>
<reference evidence="7" key="1">
    <citation type="journal article" date="2014" name="Int. J. Syst. Evol. Microbiol.">
        <title>Complete genome sequence of Corynebacterium casei LMG S-19264T (=DSM 44701T), isolated from a smear-ripened cheese.</title>
        <authorList>
            <consortium name="US DOE Joint Genome Institute (JGI-PGF)"/>
            <person name="Walter F."/>
            <person name="Albersmeier A."/>
            <person name="Kalinowski J."/>
            <person name="Ruckert C."/>
        </authorList>
    </citation>
    <scope>NUCLEOTIDE SEQUENCE</scope>
    <source>
        <strain evidence="7">VKM B-2347</strain>
    </source>
</reference>
<dbReference type="PROSITE" id="PS51898">
    <property type="entry name" value="TYR_RECOMBINASE"/>
    <property type="match status" value="1"/>
</dbReference>
<comment type="similarity">
    <text evidence="1">Belongs to the 'phage' integrase family.</text>
</comment>
<dbReference type="Gene3D" id="1.10.443.10">
    <property type="entry name" value="Intergrase catalytic core"/>
    <property type="match status" value="1"/>
</dbReference>
<dbReference type="GO" id="GO:0006310">
    <property type="term" value="P:DNA recombination"/>
    <property type="evidence" value="ECO:0007669"/>
    <property type="project" value="UniProtKB-KW"/>
</dbReference>
<dbReference type="PANTHER" id="PTHR30349">
    <property type="entry name" value="PHAGE INTEGRASE-RELATED"/>
    <property type="match status" value="1"/>
</dbReference>
<dbReference type="EMBL" id="BSFI01000008">
    <property type="protein sequence ID" value="GLK68917.1"/>
    <property type="molecule type" value="Genomic_DNA"/>
</dbReference>
<evidence type="ECO:0000313" key="7">
    <source>
        <dbReference type="EMBL" id="GLK68917.1"/>
    </source>
</evidence>
<dbReference type="InterPro" id="IPR010998">
    <property type="entry name" value="Integrase_recombinase_N"/>
</dbReference>
<dbReference type="Pfam" id="PF00589">
    <property type="entry name" value="Phage_integrase"/>
    <property type="match status" value="1"/>
</dbReference>
<dbReference type="InterPro" id="IPR011010">
    <property type="entry name" value="DNA_brk_join_enz"/>
</dbReference>
<keyword evidence="4" id="KW-0233">DNA recombination</keyword>
<feature type="domain" description="Tyr recombinase" evidence="6">
    <location>
        <begin position="329"/>
        <end position="527"/>
    </location>
</feature>
<feature type="compositionally biased region" description="Basic and acidic residues" evidence="5">
    <location>
        <begin position="156"/>
        <end position="170"/>
    </location>
</feature>
<evidence type="ECO:0000256" key="1">
    <source>
        <dbReference type="ARBA" id="ARBA00008857"/>
    </source>
</evidence>
<comment type="caution">
    <text evidence="7">The sequence shown here is derived from an EMBL/GenBank/DDBJ whole genome shotgun (WGS) entry which is preliminary data.</text>
</comment>
<evidence type="ECO:0000256" key="3">
    <source>
        <dbReference type="ARBA" id="ARBA00023125"/>
    </source>
</evidence>
<dbReference type="SUPFAM" id="SSF56349">
    <property type="entry name" value="DNA breaking-rejoining enzymes"/>
    <property type="match status" value="1"/>
</dbReference>
<dbReference type="Proteomes" id="UP001143372">
    <property type="component" value="Unassembled WGS sequence"/>
</dbReference>
<proteinExistence type="inferred from homology"/>
<dbReference type="InterPro" id="IPR002104">
    <property type="entry name" value="Integrase_catalytic"/>
</dbReference>
<evidence type="ECO:0000256" key="5">
    <source>
        <dbReference type="SAM" id="MobiDB-lite"/>
    </source>
</evidence>
<keyword evidence="3" id="KW-0238">DNA-binding</keyword>
<dbReference type="GO" id="GO:0003677">
    <property type="term" value="F:DNA binding"/>
    <property type="evidence" value="ECO:0007669"/>
    <property type="project" value="UniProtKB-KW"/>
</dbReference>
<evidence type="ECO:0000256" key="4">
    <source>
        <dbReference type="ARBA" id="ARBA00023172"/>
    </source>
</evidence>
<keyword evidence="2" id="KW-0229">DNA integration</keyword>
<feature type="region of interest" description="Disordered" evidence="5">
    <location>
        <begin position="156"/>
        <end position="177"/>
    </location>
</feature>
<dbReference type="PANTHER" id="PTHR30349:SF41">
    <property type="entry name" value="INTEGRASE_RECOMBINASE PROTEIN MJ0367-RELATED"/>
    <property type="match status" value="1"/>
</dbReference>
<protein>
    <recommendedName>
        <fullName evidence="6">Tyr recombinase domain-containing protein</fullName>
    </recommendedName>
</protein>
<dbReference type="InterPro" id="IPR050090">
    <property type="entry name" value="Tyrosine_recombinase_XerCD"/>
</dbReference>
<name>A0A9W6J221_9HYPH</name>
<sequence length="539" mass="59633">MAAIGSTELREPLGGEYAVALRKLPAAVAQFHQRIDHARAAVKANAALTISPNRPLTDRQIAMVHFAEEEELDSAARLTSDREAVGDFSLFRPAYVDLLKRIVSGRATNEEMGAGIGWAVDKFVSRGNAAVARGTLEWRHLCMSLASIHLETIQCGERRDEGEDPGDPKHPLLRPAPQLVVNDPRSARAAGMRPEHQKTFLEIVALAIEEKRPRPATANEFRVAGRMLAEHLGEPTPIYRITKSDIISYKRALQETPSNYVQRFPGSTISEAIKANKARAAPFPTLEASTINNKWLAHIRSIFAWAAKNEIIPDNPASNVHVDRSEDGKGPPRIPFSTSDLAKIFSTPLFAASTDFGERPWAILIGLYTGMRAAEIAQLTIDAVRRERGVLVFEVGGELKNEASRRLVPVHSTLIRLGLEQRIERLKKSGKTHILPDWHDRGKAQGDEAQSFSQHLPRWFNRTFLPSCGITDKRKVFHSLRHSLKTALSSAGVDRGLSDRITGHEDSSAGGRYIHQASVEAMRDALEKVDFGDVIKLTR</sequence>
<evidence type="ECO:0000256" key="2">
    <source>
        <dbReference type="ARBA" id="ARBA00022908"/>
    </source>
</evidence>
<dbReference type="Gene3D" id="1.10.150.130">
    <property type="match status" value="1"/>
</dbReference>
<dbReference type="AlphaFoldDB" id="A0A9W6J221"/>
<dbReference type="GO" id="GO:0015074">
    <property type="term" value="P:DNA integration"/>
    <property type="evidence" value="ECO:0007669"/>
    <property type="project" value="UniProtKB-KW"/>
</dbReference>
<evidence type="ECO:0000259" key="6">
    <source>
        <dbReference type="PROSITE" id="PS51898"/>
    </source>
</evidence>
<dbReference type="InterPro" id="IPR013762">
    <property type="entry name" value="Integrase-like_cat_sf"/>
</dbReference>
<keyword evidence="8" id="KW-1185">Reference proteome</keyword>
<evidence type="ECO:0000313" key="8">
    <source>
        <dbReference type="Proteomes" id="UP001143372"/>
    </source>
</evidence>
<gene>
    <name evidence="7" type="ORF">GCM10008179_25550</name>
</gene>
<reference evidence="7" key="2">
    <citation type="submission" date="2023-01" db="EMBL/GenBank/DDBJ databases">
        <authorList>
            <person name="Sun Q."/>
            <person name="Evtushenko L."/>
        </authorList>
    </citation>
    <scope>NUCLEOTIDE SEQUENCE</scope>
    <source>
        <strain evidence="7">VKM B-2347</strain>
    </source>
</reference>